<dbReference type="SUPFAM" id="SSF57850">
    <property type="entry name" value="RING/U-box"/>
    <property type="match status" value="1"/>
</dbReference>
<comment type="subcellular location">
    <subcellularLocation>
        <location evidence="2">Membrane</location>
        <topology evidence="2">Single-pass membrane protein</topology>
    </subcellularLocation>
</comment>
<organism evidence="20 21">
    <name type="scientific">Camellia sinensis</name>
    <name type="common">Tea plant</name>
    <name type="synonym">Thea sinensis</name>
    <dbReference type="NCBI Taxonomy" id="4442"/>
    <lineage>
        <taxon>Eukaryota</taxon>
        <taxon>Viridiplantae</taxon>
        <taxon>Streptophyta</taxon>
        <taxon>Embryophyta</taxon>
        <taxon>Tracheophyta</taxon>
        <taxon>Spermatophyta</taxon>
        <taxon>Magnoliopsida</taxon>
        <taxon>eudicotyledons</taxon>
        <taxon>Gunneridae</taxon>
        <taxon>Pentapetalae</taxon>
        <taxon>asterids</taxon>
        <taxon>Ericales</taxon>
        <taxon>Theaceae</taxon>
        <taxon>Camellia</taxon>
    </lineage>
</organism>
<dbReference type="EC" id="2.3.2.27" evidence="4"/>
<dbReference type="GO" id="GO:0016020">
    <property type="term" value="C:membrane"/>
    <property type="evidence" value="ECO:0007669"/>
    <property type="project" value="UniProtKB-SubCell"/>
</dbReference>
<feature type="compositionally biased region" description="Basic and acidic residues" evidence="16">
    <location>
        <begin position="207"/>
        <end position="218"/>
    </location>
</feature>
<keyword evidence="6 17" id="KW-0812">Transmembrane</keyword>
<name>A0A7J7GYA8_CAMSI</name>
<accession>A0A7J7GYA8</accession>
<dbReference type="Gene3D" id="3.30.40.10">
    <property type="entry name" value="Zinc/RING finger domain, C3HC4 (zinc finger)"/>
    <property type="match status" value="1"/>
</dbReference>
<evidence type="ECO:0000256" key="7">
    <source>
        <dbReference type="ARBA" id="ARBA00022723"/>
    </source>
</evidence>
<dbReference type="PANTHER" id="PTHR46539">
    <property type="entry name" value="E3 UBIQUITIN-PROTEIN LIGASE ATL42"/>
    <property type="match status" value="1"/>
</dbReference>
<protein>
    <recommendedName>
        <fullName evidence="4">RING-type E3 ubiquitin transferase</fullName>
        <ecNumber evidence="4">2.3.2.27</ecNumber>
    </recommendedName>
</protein>
<gene>
    <name evidence="20" type="ORF">HYC85_015199</name>
</gene>
<evidence type="ECO:0000256" key="1">
    <source>
        <dbReference type="ARBA" id="ARBA00000900"/>
    </source>
</evidence>
<evidence type="ECO:0000256" key="12">
    <source>
        <dbReference type="ARBA" id="ARBA00022989"/>
    </source>
</evidence>
<evidence type="ECO:0000256" key="10">
    <source>
        <dbReference type="ARBA" id="ARBA00022786"/>
    </source>
</evidence>
<dbReference type="GO" id="GO:0008270">
    <property type="term" value="F:zinc ion binding"/>
    <property type="evidence" value="ECO:0007669"/>
    <property type="project" value="UniProtKB-KW"/>
</dbReference>
<evidence type="ECO:0000256" key="3">
    <source>
        <dbReference type="ARBA" id="ARBA00004906"/>
    </source>
</evidence>
<keyword evidence="9 15" id="KW-0863">Zinc-finger</keyword>
<keyword evidence="8 18" id="KW-0732">Signal</keyword>
<dbReference type="Proteomes" id="UP000593564">
    <property type="component" value="Unassembled WGS sequence"/>
</dbReference>
<dbReference type="PANTHER" id="PTHR46539:SF2">
    <property type="entry name" value="RING-H2 FINGER PROTEIN ATL43"/>
    <property type="match status" value="1"/>
</dbReference>
<evidence type="ECO:0000259" key="19">
    <source>
        <dbReference type="PROSITE" id="PS50089"/>
    </source>
</evidence>
<evidence type="ECO:0000256" key="6">
    <source>
        <dbReference type="ARBA" id="ARBA00022692"/>
    </source>
</evidence>
<keyword evidence="11" id="KW-0862">Zinc</keyword>
<dbReference type="SMART" id="SM00184">
    <property type="entry name" value="RING"/>
    <property type="match status" value="1"/>
</dbReference>
<keyword evidence="13 17" id="KW-0472">Membrane</keyword>
<evidence type="ECO:0000256" key="2">
    <source>
        <dbReference type="ARBA" id="ARBA00004167"/>
    </source>
</evidence>
<keyword evidence="5" id="KW-0808">Transferase</keyword>
<dbReference type="EMBL" id="JACBKZ010000007">
    <property type="protein sequence ID" value="KAF5944971.1"/>
    <property type="molecule type" value="Genomic_DNA"/>
</dbReference>
<evidence type="ECO:0000256" key="11">
    <source>
        <dbReference type="ARBA" id="ARBA00022833"/>
    </source>
</evidence>
<evidence type="ECO:0000313" key="21">
    <source>
        <dbReference type="Proteomes" id="UP000593564"/>
    </source>
</evidence>
<evidence type="ECO:0000256" key="9">
    <source>
        <dbReference type="ARBA" id="ARBA00022771"/>
    </source>
</evidence>
<feature type="compositionally biased region" description="Basic and acidic residues" evidence="16">
    <location>
        <begin position="225"/>
        <end position="237"/>
    </location>
</feature>
<evidence type="ECO:0000256" key="8">
    <source>
        <dbReference type="ARBA" id="ARBA00022729"/>
    </source>
</evidence>
<reference evidence="21" key="1">
    <citation type="journal article" date="2020" name="Nat. Commun.">
        <title>Genome assembly of wild tea tree DASZ reveals pedigree and selection history of tea varieties.</title>
        <authorList>
            <person name="Zhang W."/>
            <person name="Zhang Y."/>
            <person name="Qiu H."/>
            <person name="Guo Y."/>
            <person name="Wan H."/>
            <person name="Zhang X."/>
            <person name="Scossa F."/>
            <person name="Alseekh S."/>
            <person name="Zhang Q."/>
            <person name="Wang P."/>
            <person name="Xu L."/>
            <person name="Schmidt M.H."/>
            <person name="Jia X."/>
            <person name="Li D."/>
            <person name="Zhu A."/>
            <person name="Guo F."/>
            <person name="Chen W."/>
            <person name="Ni D."/>
            <person name="Usadel B."/>
            <person name="Fernie A.R."/>
            <person name="Wen W."/>
        </authorList>
    </citation>
    <scope>NUCLEOTIDE SEQUENCE [LARGE SCALE GENOMIC DNA]</scope>
    <source>
        <strain evidence="21">cv. G240</strain>
    </source>
</reference>
<keyword evidence="12 17" id="KW-1133">Transmembrane helix</keyword>
<comment type="pathway">
    <text evidence="3">Protein modification; protein ubiquitination.</text>
</comment>
<reference evidence="20 21" key="2">
    <citation type="submission" date="2020-07" db="EMBL/GenBank/DDBJ databases">
        <title>Genome assembly of wild tea tree DASZ reveals pedigree and selection history of tea varieties.</title>
        <authorList>
            <person name="Zhang W."/>
        </authorList>
    </citation>
    <scope>NUCLEOTIDE SEQUENCE [LARGE SCALE GENOMIC DNA]</scope>
    <source>
        <strain evidence="21">cv. G240</strain>
        <tissue evidence="20">Leaf</tissue>
    </source>
</reference>
<comment type="caution">
    <text evidence="20">The sequence shown here is derived from an EMBL/GenBank/DDBJ whole genome shotgun (WGS) entry which is preliminary data.</text>
</comment>
<evidence type="ECO:0000313" key="20">
    <source>
        <dbReference type="EMBL" id="KAF5944971.1"/>
    </source>
</evidence>
<evidence type="ECO:0000256" key="14">
    <source>
        <dbReference type="ARBA" id="ARBA00024209"/>
    </source>
</evidence>
<dbReference type="FunFam" id="3.30.40.10:FF:000285">
    <property type="entry name" value="RING-H2 finger protein ATL43"/>
    <property type="match status" value="1"/>
</dbReference>
<dbReference type="GO" id="GO:0061630">
    <property type="term" value="F:ubiquitin protein ligase activity"/>
    <property type="evidence" value="ECO:0007669"/>
    <property type="project" value="UniProtKB-EC"/>
</dbReference>
<dbReference type="PROSITE" id="PS50089">
    <property type="entry name" value="ZF_RING_2"/>
    <property type="match status" value="1"/>
</dbReference>
<evidence type="ECO:0000256" key="16">
    <source>
        <dbReference type="SAM" id="MobiDB-lite"/>
    </source>
</evidence>
<feature type="signal peptide" evidence="18">
    <location>
        <begin position="1"/>
        <end position="29"/>
    </location>
</feature>
<evidence type="ECO:0000256" key="18">
    <source>
        <dbReference type="SAM" id="SignalP"/>
    </source>
</evidence>
<keyword evidence="10" id="KW-0833">Ubl conjugation pathway</keyword>
<dbReference type="InterPro" id="IPR013083">
    <property type="entry name" value="Znf_RING/FYVE/PHD"/>
</dbReference>
<feature type="compositionally biased region" description="Basic and acidic residues" evidence="16">
    <location>
        <begin position="243"/>
        <end position="263"/>
    </location>
</feature>
<evidence type="ECO:0000256" key="15">
    <source>
        <dbReference type="PROSITE-ProRule" id="PRU00175"/>
    </source>
</evidence>
<evidence type="ECO:0000256" key="5">
    <source>
        <dbReference type="ARBA" id="ARBA00022679"/>
    </source>
</evidence>
<sequence>MPLFNLLLKNKNNLLLLFTISAHFFQASAGFGNVGRKLFMANIPSSANPPSPPSQTTPLRPSIAIIVGVLTIILSIIFLLLLYCKHCKRGANGFSGRLPPSSSSRKNSGVDRTVIESLPMFRFGSLRGDKDGLECAVCLNRFEPTEVLKLLPKCKHAFHVECVDTWLDGHSTCPLCRYRVDPEDILLVGEDSGILGQKNEPLPPPKGSDEIQRSESLRRVSGRHSSAEDRRTGAKSENHHHHDGGGDAAAERRSLDSLDNRKKKNENKNRCEIVSVGCFENHQPRRDEILLAAPEEEEEDQRHRLEHRIIISNAVDGGGEGGGLNHRWSDAQASEMLYLRTEMIMSDSRRFLGPSRGRQAELVAGVSGGSVIKGRSVSEITGFRRFGNSRRTRSYRHQQPPQCHHQWQWRWQRGREREEEEEERHEGVVSRWLAWISHHSHSHSHSHSQSQTQQTLPAVRSGSTASSLA</sequence>
<keyword evidence="21" id="KW-1185">Reference proteome</keyword>
<comment type="catalytic activity">
    <reaction evidence="1">
        <text>S-ubiquitinyl-[E2 ubiquitin-conjugating enzyme]-L-cysteine + [acceptor protein]-L-lysine = [E2 ubiquitin-conjugating enzyme]-L-cysteine + N(6)-ubiquitinyl-[acceptor protein]-L-lysine.</text>
        <dbReference type="EC" id="2.3.2.27"/>
    </reaction>
</comment>
<comment type="similarity">
    <text evidence="14">Belongs to the RING-type zinc finger family. ATL subfamily.</text>
</comment>
<dbReference type="Pfam" id="PF13639">
    <property type="entry name" value="zf-RING_2"/>
    <property type="match status" value="1"/>
</dbReference>
<feature type="domain" description="RING-type" evidence="19">
    <location>
        <begin position="135"/>
        <end position="177"/>
    </location>
</feature>
<feature type="chain" id="PRO_5029525672" description="RING-type E3 ubiquitin transferase" evidence="18">
    <location>
        <begin position="30"/>
        <end position="469"/>
    </location>
</feature>
<dbReference type="AlphaFoldDB" id="A0A7J7GYA8"/>
<evidence type="ECO:0000256" key="17">
    <source>
        <dbReference type="SAM" id="Phobius"/>
    </source>
</evidence>
<dbReference type="InterPro" id="IPR001841">
    <property type="entry name" value="Znf_RING"/>
</dbReference>
<feature type="region of interest" description="Disordered" evidence="16">
    <location>
        <begin position="442"/>
        <end position="469"/>
    </location>
</feature>
<feature type="region of interest" description="Disordered" evidence="16">
    <location>
        <begin position="191"/>
        <end position="263"/>
    </location>
</feature>
<evidence type="ECO:0000256" key="4">
    <source>
        <dbReference type="ARBA" id="ARBA00012483"/>
    </source>
</evidence>
<proteinExistence type="inferred from homology"/>
<dbReference type="CDD" id="cd16461">
    <property type="entry name" value="RING-H2_EL5-like"/>
    <property type="match status" value="1"/>
</dbReference>
<evidence type="ECO:0000256" key="13">
    <source>
        <dbReference type="ARBA" id="ARBA00023136"/>
    </source>
</evidence>
<keyword evidence="7" id="KW-0479">Metal-binding</keyword>
<feature type="transmembrane region" description="Helical" evidence="17">
    <location>
        <begin position="63"/>
        <end position="84"/>
    </location>
</feature>